<feature type="compositionally biased region" description="Low complexity" evidence="1">
    <location>
        <begin position="187"/>
        <end position="196"/>
    </location>
</feature>
<dbReference type="GO" id="GO:0005874">
    <property type="term" value="C:microtubule"/>
    <property type="evidence" value="ECO:0007669"/>
    <property type="project" value="InterPro"/>
</dbReference>
<feature type="compositionally biased region" description="Gly residues" evidence="1">
    <location>
        <begin position="265"/>
        <end position="284"/>
    </location>
</feature>
<feature type="compositionally biased region" description="Low complexity" evidence="1">
    <location>
        <begin position="650"/>
        <end position="659"/>
    </location>
</feature>
<comment type="caution">
    <text evidence="3">The sequence shown here is derived from an EMBL/GenBank/DDBJ whole genome shotgun (WGS) entry which is preliminary data.</text>
</comment>
<evidence type="ECO:0000259" key="2">
    <source>
        <dbReference type="Pfam" id="PF15236"/>
    </source>
</evidence>
<feature type="compositionally biased region" description="Basic and acidic residues" evidence="1">
    <location>
        <begin position="310"/>
        <end position="330"/>
    </location>
</feature>
<keyword evidence="4" id="KW-1185">Reference proteome</keyword>
<accession>A0A2P6V8L8</accession>
<feature type="region of interest" description="Disordered" evidence="1">
    <location>
        <begin position="1"/>
        <end position="39"/>
    </location>
</feature>
<gene>
    <name evidence="3" type="ORF">C2E20_6182</name>
</gene>
<feature type="compositionally biased region" description="Polar residues" evidence="1">
    <location>
        <begin position="783"/>
        <end position="799"/>
    </location>
</feature>
<dbReference type="EMBL" id="LHPF02000020">
    <property type="protein sequence ID" value="PSC70427.1"/>
    <property type="molecule type" value="Genomic_DNA"/>
</dbReference>
<feature type="region of interest" description="Disordered" evidence="1">
    <location>
        <begin position="778"/>
        <end position="914"/>
    </location>
</feature>
<feature type="compositionally biased region" description="Basic and acidic residues" evidence="1">
    <location>
        <begin position="576"/>
        <end position="610"/>
    </location>
</feature>
<evidence type="ECO:0000313" key="3">
    <source>
        <dbReference type="EMBL" id="PSC70427.1"/>
    </source>
</evidence>
<name>A0A2P6V8L8_9CHLO</name>
<feature type="region of interest" description="Disordered" evidence="1">
    <location>
        <begin position="78"/>
        <end position="340"/>
    </location>
</feature>
<feature type="compositionally biased region" description="Pro residues" evidence="1">
    <location>
        <begin position="800"/>
        <end position="813"/>
    </location>
</feature>
<proteinExistence type="predicted"/>
<organism evidence="3 4">
    <name type="scientific">Micractinium conductrix</name>
    <dbReference type="NCBI Taxonomy" id="554055"/>
    <lineage>
        <taxon>Eukaryota</taxon>
        <taxon>Viridiplantae</taxon>
        <taxon>Chlorophyta</taxon>
        <taxon>core chlorophytes</taxon>
        <taxon>Trebouxiophyceae</taxon>
        <taxon>Chlorellales</taxon>
        <taxon>Chlorellaceae</taxon>
        <taxon>Chlorella clade</taxon>
        <taxon>Micractinium</taxon>
    </lineage>
</organism>
<dbReference type="AlphaFoldDB" id="A0A2P6V8L8"/>
<dbReference type="InterPro" id="IPR026708">
    <property type="entry name" value="CSPP1"/>
</dbReference>
<dbReference type="Proteomes" id="UP000239649">
    <property type="component" value="Unassembled WGS sequence"/>
</dbReference>
<feature type="domain" description="CCDC66" evidence="2">
    <location>
        <begin position="557"/>
        <end position="628"/>
    </location>
</feature>
<dbReference type="InterPro" id="IPR040467">
    <property type="entry name" value="CCDC66_dom"/>
</dbReference>
<dbReference type="Pfam" id="PF15236">
    <property type="entry name" value="CCDC66"/>
    <property type="match status" value="1"/>
</dbReference>
<feature type="region of interest" description="Disordered" evidence="1">
    <location>
        <begin position="386"/>
        <end position="677"/>
    </location>
</feature>
<feature type="compositionally biased region" description="Pro residues" evidence="1">
    <location>
        <begin position="161"/>
        <end position="171"/>
    </location>
</feature>
<dbReference type="STRING" id="554055.A0A2P6V8L8"/>
<protein>
    <submittedName>
        <fullName evidence="3">Coiled-coil domain-containing 66 isoform X1</fullName>
    </submittedName>
</protein>
<feature type="compositionally biased region" description="Basic and acidic residues" evidence="1">
    <location>
        <begin position="1"/>
        <end position="11"/>
    </location>
</feature>
<feature type="compositionally biased region" description="Low complexity" evidence="1">
    <location>
        <begin position="825"/>
        <end position="834"/>
    </location>
</feature>
<feature type="compositionally biased region" description="Polar residues" evidence="1">
    <location>
        <begin position="541"/>
        <end position="557"/>
    </location>
</feature>
<feature type="compositionally biased region" description="Polar residues" evidence="1">
    <location>
        <begin position="520"/>
        <end position="529"/>
    </location>
</feature>
<dbReference type="GO" id="GO:0032467">
    <property type="term" value="P:positive regulation of cytokinesis"/>
    <property type="evidence" value="ECO:0007669"/>
    <property type="project" value="InterPro"/>
</dbReference>
<sequence>MAGRAAQRDSVGDLLSGGGSRGAPASISSRVQAQQRKEDYAAELRAQIAAKEAAKQRERAHSLRQSAALLDLRQAAPSAVLPGGAGGAADLGAQPRWQQQHAQQQREQEWAPHEAATPAWAQQLPSHHQHPPPGWPSSGHPLHHAASGPPEPDWSVGAGWPPGPTAGPPWRQPASPQRSVHPPQGYPQPGGTYFPGDGLPGLQPPFGVDRPGAPPPALPDGWQPSAERAPFGTDLQPPQLPPIRSRSLHFSGGDGAMPAAAPWGPFGGGAGPGEGPRGMPGGASNGQMSAIGRGGATRQAVQDKQAAYKADLERQMRDKEDRRRREKEADQASAVRQAAQAEQLLRRAAAGSYGGGSGPLRDSCGRPITDLNAVRRHQAQVTHEKLEAAGAFSPDSPGSRRSIALEHGVPGGWHDGGATSVAPSPARQPSGAGWVLAEQHHQHAMPPPLMRQPSGPPDWQQQAMPPSPMRQPSGEWQHQAPGGEAHGWSDAPRPHAAARLPREQHPPGFSHQPPAEQHEQQAGSLNRTGSLKVPAVGGGTETMTVNLRSDRPYQTASEAERRQRTQAEFQAALRAQVEEKARLKAEEEHRRKAEDAAEEARLEREQDRMRQQFASDQAKQKAKQAAKEAGAAQTLEAGGVTIKFKPPPAGRQRQQGQDAGRADGRSSGAVDPDDVVPGIDIRMYRSPPGAAAPPPYWAAQPDSPTVLRMSSTLPLAPPAPWGQPPPEMAAPLPPRAGGFPLYETRGVLKVHDSFTVVGATPCTTTGAHQLRLGSLPATAGRATPSQAEDSAPVRNTLSFPPQPPLVVLPPEPQPHAARQSGSAGGEAPAAGGRSRQATTQHSLAPWERLQDVQADPAGQPAAAPSHLQLPPLPRQRSQQHPPETQGSARRRSSWAGLFGGDGGAAELPSSHWPS</sequence>
<feature type="compositionally biased region" description="Low complexity" evidence="1">
    <location>
        <begin position="90"/>
        <end position="103"/>
    </location>
</feature>
<reference evidence="3 4" key="1">
    <citation type="journal article" date="2018" name="Plant J.">
        <title>Genome sequences of Chlorella sorokiniana UTEX 1602 and Micractinium conductrix SAG 241.80: implications to maltose excretion by a green alga.</title>
        <authorList>
            <person name="Arriola M.B."/>
            <person name="Velmurugan N."/>
            <person name="Zhang Y."/>
            <person name="Plunkett M.H."/>
            <person name="Hondzo H."/>
            <person name="Barney B.M."/>
        </authorList>
    </citation>
    <scope>NUCLEOTIDE SEQUENCE [LARGE SCALE GENOMIC DNA]</scope>
    <source>
        <strain evidence="3 4">SAG 241.80</strain>
    </source>
</reference>
<feature type="compositionally biased region" description="Low complexity" evidence="1">
    <location>
        <begin position="851"/>
        <end position="882"/>
    </location>
</feature>
<feature type="compositionally biased region" description="Low complexity" evidence="1">
    <location>
        <begin position="331"/>
        <end position="340"/>
    </location>
</feature>
<dbReference type="PANTHER" id="PTHR21616">
    <property type="entry name" value="CENTROSOME SPINDLE POLE ASSOCIATED PROTEIN"/>
    <property type="match status" value="1"/>
</dbReference>
<dbReference type="PANTHER" id="PTHR21616:SF2">
    <property type="entry name" value="CENTROSOME AND SPINDLE POLE-ASSOCIATED PROTEIN 1"/>
    <property type="match status" value="1"/>
</dbReference>
<evidence type="ECO:0000256" key="1">
    <source>
        <dbReference type="SAM" id="MobiDB-lite"/>
    </source>
</evidence>
<evidence type="ECO:0000313" key="4">
    <source>
        <dbReference type="Proteomes" id="UP000239649"/>
    </source>
</evidence>
<feature type="compositionally biased region" description="Pro residues" evidence="1">
    <location>
        <begin position="445"/>
        <end position="456"/>
    </location>
</feature>
<dbReference type="CDD" id="cd22265">
    <property type="entry name" value="UDM1_RNF168"/>
    <property type="match status" value="1"/>
</dbReference>
<dbReference type="GO" id="GO:0000922">
    <property type="term" value="C:spindle pole"/>
    <property type="evidence" value="ECO:0007669"/>
    <property type="project" value="InterPro"/>
</dbReference>